<dbReference type="EMBL" id="HBHK01025726">
    <property type="protein sequence ID" value="CAD9705224.1"/>
    <property type="molecule type" value="Transcribed_RNA"/>
</dbReference>
<keyword evidence="5 9" id="KW-0472">Membrane</keyword>
<dbReference type="GO" id="GO:0007214">
    <property type="term" value="P:gamma-aminobutyric acid signaling pathway"/>
    <property type="evidence" value="ECO:0007669"/>
    <property type="project" value="TreeGrafter"/>
</dbReference>
<comment type="subcellular location">
    <subcellularLocation>
        <location evidence="1">Membrane</location>
        <topology evidence="1">Multi-pass membrane protein</topology>
    </subcellularLocation>
</comment>
<dbReference type="InterPro" id="IPR002455">
    <property type="entry name" value="GPCR3_GABA-B"/>
</dbReference>
<feature type="transmembrane region" description="Helical" evidence="9">
    <location>
        <begin position="486"/>
        <end position="508"/>
    </location>
</feature>
<protein>
    <recommendedName>
        <fullName evidence="10">G-protein coupled receptors family 3 profile domain-containing protein</fullName>
    </recommendedName>
</protein>
<dbReference type="Gene3D" id="3.40.50.2300">
    <property type="match status" value="2"/>
</dbReference>
<evidence type="ECO:0000256" key="7">
    <source>
        <dbReference type="ARBA" id="ARBA00023180"/>
    </source>
</evidence>
<keyword evidence="7" id="KW-0325">Glycoprotein</keyword>
<feature type="transmembrane region" description="Helical" evidence="9">
    <location>
        <begin position="430"/>
        <end position="450"/>
    </location>
</feature>
<proteinExistence type="predicted"/>
<feature type="transmembrane region" description="Helical" evidence="9">
    <location>
        <begin position="520"/>
        <end position="542"/>
    </location>
</feature>
<dbReference type="GO" id="GO:0004965">
    <property type="term" value="F:G protein-coupled GABA receptor activity"/>
    <property type="evidence" value="ECO:0007669"/>
    <property type="project" value="InterPro"/>
</dbReference>
<keyword evidence="4" id="KW-0297">G-protein coupled receptor</keyword>
<feature type="transmembrane region" description="Helical" evidence="9">
    <location>
        <begin position="388"/>
        <end position="409"/>
    </location>
</feature>
<dbReference type="SUPFAM" id="SSF53822">
    <property type="entry name" value="Periplasmic binding protein-like I"/>
    <property type="match status" value="1"/>
</dbReference>
<dbReference type="PROSITE" id="PS50259">
    <property type="entry name" value="G_PROTEIN_RECEP_F3_4"/>
    <property type="match status" value="1"/>
</dbReference>
<dbReference type="Pfam" id="PF01094">
    <property type="entry name" value="ANF_receptor"/>
    <property type="match status" value="1"/>
</dbReference>
<keyword evidence="3 9" id="KW-1133">Transmembrane helix</keyword>
<keyword evidence="8" id="KW-0807">Transducer</keyword>
<evidence type="ECO:0000313" key="11">
    <source>
        <dbReference type="EMBL" id="CAD9705224.1"/>
    </source>
</evidence>
<feature type="transmembrane region" description="Helical" evidence="9">
    <location>
        <begin position="359"/>
        <end position="376"/>
    </location>
</feature>
<evidence type="ECO:0000256" key="3">
    <source>
        <dbReference type="ARBA" id="ARBA00022989"/>
    </source>
</evidence>
<feature type="transmembrane region" description="Helical" evidence="9">
    <location>
        <begin position="548"/>
        <end position="571"/>
    </location>
</feature>
<dbReference type="PANTHER" id="PTHR10519">
    <property type="entry name" value="GABA-B RECEPTOR"/>
    <property type="match status" value="1"/>
</dbReference>
<evidence type="ECO:0000259" key="10">
    <source>
        <dbReference type="PROSITE" id="PS50259"/>
    </source>
</evidence>
<dbReference type="PRINTS" id="PR01176">
    <property type="entry name" value="GABABRECEPTR"/>
</dbReference>
<name>A0A7S2SQK7_9STRA</name>
<gene>
    <name evidence="11" type="ORF">QSP1433_LOCUS16147</name>
</gene>
<dbReference type="InterPro" id="IPR017978">
    <property type="entry name" value="GPCR_3_C"/>
</dbReference>
<evidence type="ECO:0000256" key="1">
    <source>
        <dbReference type="ARBA" id="ARBA00004141"/>
    </source>
</evidence>
<dbReference type="InterPro" id="IPR028082">
    <property type="entry name" value="Peripla_BP_I"/>
</dbReference>
<evidence type="ECO:0000256" key="8">
    <source>
        <dbReference type="ARBA" id="ARBA00023224"/>
    </source>
</evidence>
<evidence type="ECO:0000256" key="5">
    <source>
        <dbReference type="ARBA" id="ARBA00023136"/>
    </source>
</evidence>
<evidence type="ECO:0000256" key="9">
    <source>
        <dbReference type="SAM" id="Phobius"/>
    </source>
</evidence>
<dbReference type="AlphaFoldDB" id="A0A7S2SQK7"/>
<dbReference type="GO" id="GO:0038039">
    <property type="term" value="C:G protein-coupled receptor heterodimeric complex"/>
    <property type="evidence" value="ECO:0007669"/>
    <property type="project" value="TreeGrafter"/>
</dbReference>
<dbReference type="InterPro" id="IPR001828">
    <property type="entry name" value="ANF_lig-bd_rcpt"/>
</dbReference>
<evidence type="ECO:0000256" key="4">
    <source>
        <dbReference type="ARBA" id="ARBA00023040"/>
    </source>
</evidence>
<reference evidence="11" key="1">
    <citation type="submission" date="2021-01" db="EMBL/GenBank/DDBJ databases">
        <authorList>
            <person name="Corre E."/>
            <person name="Pelletier E."/>
            <person name="Niang G."/>
            <person name="Scheremetjew M."/>
            <person name="Finn R."/>
            <person name="Kale V."/>
            <person name="Holt S."/>
            <person name="Cochrane G."/>
            <person name="Meng A."/>
            <person name="Brown T."/>
            <person name="Cohen L."/>
        </authorList>
    </citation>
    <scope>NUCLEOTIDE SEQUENCE</scope>
    <source>
        <strain evidence="11">NY070348D</strain>
    </source>
</reference>
<feature type="transmembrane region" description="Helical" evidence="9">
    <location>
        <begin position="327"/>
        <end position="347"/>
    </location>
</feature>
<evidence type="ECO:0000256" key="6">
    <source>
        <dbReference type="ARBA" id="ARBA00023170"/>
    </source>
</evidence>
<keyword evidence="6" id="KW-0675">Receptor</keyword>
<dbReference type="CDD" id="cd15047">
    <property type="entry name" value="7tmC_GABA-B-like"/>
    <property type="match status" value="1"/>
</dbReference>
<accession>A0A7S2SQK7</accession>
<keyword evidence="2 9" id="KW-0812">Transmembrane</keyword>
<dbReference type="PANTHER" id="PTHR10519:SF20">
    <property type="entry name" value="G-PROTEIN COUPLED RECEPTOR 156-RELATED"/>
    <property type="match status" value="1"/>
</dbReference>
<dbReference type="Pfam" id="PF00003">
    <property type="entry name" value="7tm_3"/>
    <property type="match status" value="1"/>
</dbReference>
<feature type="domain" description="G-protein coupled receptors family 3 profile" evidence="10">
    <location>
        <begin position="326"/>
        <end position="577"/>
    </location>
</feature>
<evidence type="ECO:0000256" key="2">
    <source>
        <dbReference type="ARBA" id="ARBA00022692"/>
    </source>
</evidence>
<organism evidence="11">
    <name type="scientific">Mucochytrium quahogii</name>
    <dbReference type="NCBI Taxonomy" id="96639"/>
    <lineage>
        <taxon>Eukaryota</taxon>
        <taxon>Sar</taxon>
        <taxon>Stramenopiles</taxon>
        <taxon>Bigyra</taxon>
        <taxon>Labyrinthulomycetes</taxon>
        <taxon>Thraustochytrida</taxon>
        <taxon>Thraustochytriidae</taxon>
        <taxon>Mucochytrium</taxon>
    </lineage>
</organism>
<sequence length="609" mass="67267">MAHQMGISKVATISLSPQAYYDGIVNGFHSFAHDLGMTTMSVTMPIDADKETVSELLQTIKTNGFRVVFIATEYYNLTMTTADELGMVGDGWVWFGTEELVAEYSLITPHLLQGMFALVPALNASAQPLQDFHNCIDEHRNDITGKYANMHLNEDPKEMWFAFYYDAMHIMLRAIQTTRDDNQLGNATYFRSSLRSLSFNGASGTIEFDDKGDRIGAVYNVINFHYDKDSVSVNRTEIGIIDTKTMDINLDTSLMQFHDKRNVAPPDFDIGVCTVENHFNVSTSECVGGERTVVYNPRTDDAKRYCEAIPTLTVGCDYPSGVQTGTIVAIVGLVVNVILTALVFVYFKHPIIIRSQRRMVVVMCFGAIIAQLEPLFTGGEPTDGICIAVPIIISTSYLLLFGPLFLKSYRVSVILNNRKLKVIKISDKMLFKRLGALILINTVILVIMIVDDPPRSLLTNKQVSQEDGTWPTTILDRRCASAGGTYSTLLIFFLGMLMLAGCYISFTIRNARADLSEAKWIFISIYNGAVWALITCFLVFRVEGVDAAGIYDFVAVGVTITSTATLVLVLVPKFLMIKSGVRVDDLTKTTAATVVSRAATSEASSCVES</sequence>